<reference evidence="4" key="1">
    <citation type="journal article" date="2014" name="Genome Announc.">
        <title>Draft Genome Sequences of Three Alkaliphilic Bacillus Strains, Bacillus wakoensis JCM 9140T, Bacillus akibai JCM 9157T, and Bacillus hemicellulosilyticus JCM 9152T.</title>
        <authorList>
            <person name="Yuki M."/>
            <person name="Oshima K."/>
            <person name="Suda W."/>
            <person name="Oshida Y."/>
            <person name="Kitamura K."/>
            <person name="Iida T."/>
            <person name="Hattori M."/>
            <person name="Ohkuma M."/>
        </authorList>
    </citation>
    <scope>NUCLEOTIDE SEQUENCE [LARGE SCALE GENOMIC DNA]</scope>
    <source>
        <strain evidence="4">JCM 9140</strain>
    </source>
</reference>
<evidence type="ECO:0000256" key="2">
    <source>
        <dbReference type="SAM" id="Phobius"/>
    </source>
</evidence>
<dbReference type="PANTHER" id="PTHR42709:SF9">
    <property type="entry name" value="ALKALINE PHOSPHATASE LIKE PROTEIN"/>
    <property type="match status" value="1"/>
</dbReference>
<dbReference type="Pfam" id="PF09335">
    <property type="entry name" value="VTT_dom"/>
    <property type="match status" value="1"/>
</dbReference>
<feature type="transmembrane region" description="Helical" evidence="2">
    <location>
        <begin position="136"/>
        <end position="160"/>
    </location>
</feature>
<protein>
    <submittedName>
        <fullName evidence="4">DedA family protein</fullName>
    </submittedName>
</protein>
<keyword evidence="2" id="KW-1133">Transmembrane helix</keyword>
<dbReference type="OrthoDB" id="9782291at2"/>
<evidence type="ECO:0000313" key="5">
    <source>
        <dbReference type="Proteomes" id="UP000018890"/>
    </source>
</evidence>
<feature type="transmembrane region" description="Helical" evidence="2">
    <location>
        <begin position="53"/>
        <end position="77"/>
    </location>
</feature>
<dbReference type="PANTHER" id="PTHR42709">
    <property type="entry name" value="ALKALINE PHOSPHATASE LIKE PROTEIN"/>
    <property type="match status" value="1"/>
</dbReference>
<dbReference type="InterPro" id="IPR032816">
    <property type="entry name" value="VTT_dom"/>
</dbReference>
<feature type="transmembrane region" description="Helical" evidence="2">
    <location>
        <begin position="14"/>
        <end position="33"/>
    </location>
</feature>
<evidence type="ECO:0000313" key="4">
    <source>
        <dbReference type="EMBL" id="GAE24476.1"/>
    </source>
</evidence>
<dbReference type="AlphaFoldDB" id="W4PXB7"/>
<organism evidence="4 5">
    <name type="scientific">Halalkalibacter wakoensis JCM 9140</name>
    <dbReference type="NCBI Taxonomy" id="1236970"/>
    <lineage>
        <taxon>Bacteria</taxon>
        <taxon>Bacillati</taxon>
        <taxon>Bacillota</taxon>
        <taxon>Bacilli</taxon>
        <taxon>Bacillales</taxon>
        <taxon>Bacillaceae</taxon>
        <taxon>Halalkalibacter</taxon>
    </lineage>
</organism>
<feature type="transmembrane region" description="Helical" evidence="2">
    <location>
        <begin position="172"/>
        <end position="190"/>
    </location>
</feature>
<dbReference type="Proteomes" id="UP000018890">
    <property type="component" value="Unassembled WGS sequence"/>
</dbReference>
<comment type="similarity">
    <text evidence="1">Belongs to the DedA family.</text>
</comment>
<evidence type="ECO:0000259" key="3">
    <source>
        <dbReference type="Pfam" id="PF09335"/>
    </source>
</evidence>
<accession>W4PXB7</accession>
<dbReference type="InterPro" id="IPR051311">
    <property type="entry name" value="DedA_domain"/>
</dbReference>
<dbReference type="GO" id="GO:0005886">
    <property type="term" value="C:plasma membrane"/>
    <property type="evidence" value="ECO:0007669"/>
    <property type="project" value="TreeGrafter"/>
</dbReference>
<sequence length="201" mass="23381">MVDYFIFIDFIRQYGYIALFFIVAVGLFFFPVPNEILLMSGGLLATTKLLDPLPTFLILFSSILLHGTILYVIGYAVNQHAHFDHRKQSIWHSRAEKGRELLDEYGLKAASFSYFFPFIRHAVPFSIGMSGITYRFFALIGFSSAFIWLSIYFFIGFYYGQSITDWTSFVQQLLYALFAVLAVIIVVQFIKRRKQRQRHMS</sequence>
<dbReference type="STRING" id="1236970.JCM9140_408"/>
<evidence type="ECO:0000256" key="1">
    <source>
        <dbReference type="ARBA" id="ARBA00010792"/>
    </source>
</evidence>
<dbReference type="RefSeq" id="WP_034741521.1">
    <property type="nucleotide sequence ID" value="NZ_BAUT01000002.1"/>
</dbReference>
<keyword evidence="2" id="KW-0472">Membrane</keyword>
<keyword evidence="2" id="KW-0812">Transmembrane</keyword>
<keyword evidence="5" id="KW-1185">Reference proteome</keyword>
<feature type="domain" description="VTT" evidence="3">
    <location>
        <begin position="32"/>
        <end position="156"/>
    </location>
</feature>
<proteinExistence type="inferred from homology"/>
<dbReference type="EMBL" id="BAUT01000002">
    <property type="protein sequence ID" value="GAE24476.1"/>
    <property type="molecule type" value="Genomic_DNA"/>
</dbReference>
<gene>
    <name evidence="4" type="ORF">JCM9140_408</name>
</gene>
<name>W4PXB7_9BACI</name>
<comment type="caution">
    <text evidence="4">The sequence shown here is derived from an EMBL/GenBank/DDBJ whole genome shotgun (WGS) entry which is preliminary data.</text>
</comment>